<dbReference type="GO" id="GO:0000462">
    <property type="term" value="P:maturation of SSU-rRNA from tricistronic rRNA transcript (SSU-rRNA, 5.8S rRNA, LSU-rRNA)"/>
    <property type="evidence" value="ECO:0007669"/>
    <property type="project" value="TreeGrafter"/>
</dbReference>
<accession>A0AA39FLG2</accession>
<dbReference type="GO" id="GO:0032040">
    <property type="term" value="C:small-subunit processome"/>
    <property type="evidence" value="ECO:0007669"/>
    <property type="project" value="TreeGrafter"/>
</dbReference>
<protein>
    <recommendedName>
        <fullName evidence="5">Neuroguidin-A</fullName>
    </recommendedName>
</protein>
<organism evidence="3 4">
    <name type="scientific">Microctonus aethiopoides</name>
    <dbReference type="NCBI Taxonomy" id="144406"/>
    <lineage>
        <taxon>Eukaryota</taxon>
        <taxon>Metazoa</taxon>
        <taxon>Ecdysozoa</taxon>
        <taxon>Arthropoda</taxon>
        <taxon>Hexapoda</taxon>
        <taxon>Insecta</taxon>
        <taxon>Pterygota</taxon>
        <taxon>Neoptera</taxon>
        <taxon>Endopterygota</taxon>
        <taxon>Hymenoptera</taxon>
        <taxon>Apocrita</taxon>
        <taxon>Ichneumonoidea</taxon>
        <taxon>Braconidae</taxon>
        <taxon>Euphorinae</taxon>
        <taxon>Microctonus</taxon>
    </lineage>
</organism>
<feature type="compositionally biased region" description="Acidic residues" evidence="2">
    <location>
        <begin position="146"/>
        <end position="156"/>
    </location>
</feature>
<dbReference type="Pfam" id="PF04000">
    <property type="entry name" value="Sas10_Utp3"/>
    <property type="match status" value="1"/>
</dbReference>
<feature type="region of interest" description="Disordered" evidence="2">
    <location>
        <begin position="273"/>
        <end position="304"/>
    </location>
</feature>
<evidence type="ECO:0000256" key="2">
    <source>
        <dbReference type="SAM" id="MobiDB-lite"/>
    </source>
</evidence>
<reference evidence="3" key="1">
    <citation type="journal article" date="2023" name="bioRxiv">
        <title>Scaffold-level genome assemblies of two parasitoid biocontrol wasps reveal the parthenogenesis mechanism and an associated novel virus.</title>
        <authorList>
            <person name="Inwood S."/>
            <person name="Skelly J."/>
            <person name="Guhlin J."/>
            <person name="Harrop T."/>
            <person name="Goldson S."/>
            <person name="Dearden P."/>
        </authorList>
    </citation>
    <scope>NUCLEOTIDE SEQUENCE</scope>
    <source>
        <strain evidence="3">Irish</strain>
        <tissue evidence="3">Whole body</tissue>
    </source>
</reference>
<feature type="compositionally biased region" description="Basic residues" evidence="2">
    <location>
        <begin position="284"/>
        <end position="304"/>
    </location>
</feature>
<sequence length="304" mass="34930">MVQVVDEMVQKDLPQAIQLFGEMNTSVDRVNQLIDMMLSRIKNDEISTAKGLSFLEVKYQMLLSYLINLTYIVLRKSSGEQIDGDPSIERLIEIRTVLEKIRPIDYKLKYQVDKLVKSTVMGATGEINLTSFKANPDAFVGKIEDSNEEDSDEVDDEKTISNTKKLRKSGVYAPPKLAAVHYDGDETISEKMRNAGDRNRKRAVSTAILRELKEEYLDAPIEDSQASERKMSLSRENKRKIEYEENYMTRLPVGKQEKHRNRQFSTLNTLGDEITTFGGSLSSKNKRKRNNDKGKKRFKKKRFT</sequence>
<gene>
    <name evidence="3" type="ORF">PV328_005038</name>
</gene>
<dbReference type="EMBL" id="JAQQBS010000002">
    <property type="protein sequence ID" value="KAK0171606.1"/>
    <property type="molecule type" value="Genomic_DNA"/>
</dbReference>
<evidence type="ECO:0000256" key="1">
    <source>
        <dbReference type="ARBA" id="ARBA00010979"/>
    </source>
</evidence>
<evidence type="ECO:0000313" key="3">
    <source>
        <dbReference type="EMBL" id="KAK0171606.1"/>
    </source>
</evidence>
<dbReference type="Proteomes" id="UP001168990">
    <property type="component" value="Unassembled WGS sequence"/>
</dbReference>
<evidence type="ECO:0008006" key="5">
    <source>
        <dbReference type="Google" id="ProtNLM"/>
    </source>
</evidence>
<name>A0AA39FLG2_9HYME</name>
<dbReference type="PANTHER" id="PTHR13237:SF9">
    <property type="entry name" value="NEUROGUIDIN"/>
    <property type="match status" value="1"/>
</dbReference>
<proteinExistence type="inferred from homology"/>
<evidence type="ECO:0000313" key="4">
    <source>
        <dbReference type="Proteomes" id="UP001168990"/>
    </source>
</evidence>
<feature type="region of interest" description="Disordered" evidence="2">
    <location>
        <begin position="144"/>
        <end position="163"/>
    </location>
</feature>
<dbReference type="InterPro" id="IPR007146">
    <property type="entry name" value="Sas10/Utp3/C1D"/>
</dbReference>
<comment type="caution">
    <text evidence="3">The sequence shown here is derived from an EMBL/GenBank/DDBJ whole genome shotgun (WGS) entry which is preliminary data.</text>
</comment>
<keyword evidence="4" id="KW-1185">Reference proteome</keyword>
<reference evidence="3" key="2">
    <citation type="submission" date="2023-03" db="EMBL/GenBank/DDBJ databases">
        <authorList>
            <person name="Inwood S.N."/>
            <person name="Skelly J.G."/>
            <person name="Guhlin J."/>
            <person name="Harrop T.W.R."/>
            <person name="Goldson S.G."/>
            <person name="Dearden P.K."/>
        </authorList>
    </citation>
    <scope>NUCLEOTIDE SEQUENCE</scope>
    <source>
        <strain evidence="3">Irish</strain>
        <tissue evidence="3">Whole body</tissue>
    </source>
</reference>
<comment type="similarity">
    <text evidence="1">Belongs to the SAS10 family.</text>
</comment>
<dbReference type="AlphaFoldDB" id="A0AA39FLG2"/>
<dbReference type="PANTHER" id="PTHR13237">
    <property type="entry name" value="SOMETHING ABOUT SILENCING PROTEIN 10-RELATED"/>
    <property type="match status" value="1"/>
</dbReference>